<dbReference type="InterPro" id="IPR018060">
    <property type="entry name" value="HTH_AraC"/>
</dbReference>
<keyword evidence="4" id="KW-0808">Transferase</keyword>
<keyword evidence="12" id="KW-1133">Transmembrane helix</keyword>
<dbReference type="Gene3D" id="3.40.50.2300">
    <property type="match status" value="1"/>
</dbReference>
<dbReference type="CDD" id="cd17574">
    <property type="entry name" value="REC_OmpR"/>
    <property type="match status" value="1"/>
</dbReference>
<dbReference type="Gene3D" id="2.60.40.10">
    <property type="entry name" value="Immunoglobulins"/>
    <property type="match status" value="1"/>
</dbReference>
<dbReference type="Gene3D" id="2.130.10.10">
    <property type="entry name" value="YVTN repeat-like/Quinoprotein amine dehydrogenase"/>
    <property type="match status" value="2"/>
</dbReference>
<dbReference type="PROSITE" id="PS01124">
    <property type="entry name" value="HTH_ARAC_FAMILY_2"/>
    <property type="match status" value="1"/>
</dbReference>
<proteinExistence type="predicted"/>
<dbReference type="PANTHER" id="PTHR43547">
    <property type="entry name" value="TWO-COMPONENT HISTIDINE KINASE"/>
    <property type="match status" value="1"/>
</dbReference>
<dbReference type="Pfam" id="PF07494">
    <property type="entry name" value="Reg_prop"/>
    <property type="match status" value="3"/>
</dbReference>
<dbReference type="Pfam" id="PF12833">
    <property type="entry name" value="HTH_18"/>
    <property type="match status" value="1"/>
</dbReference>
<evidence type="ECO:0000313" key="13">
    <source>
        <dbReference type="EMBL" id="RHH79168.1"/>
    </source>
</evidence>
<evidence type="ECO:0000256" key="5">
    <source>
        <dbReference type="ARBA" id="ARBA00022741"/>
    </source>
</evidence>
<evidence type="ECO:0000256" key="10">
    <source>
        <dbReference type="ARBA" id="ARBA00023163"/>
    </source>
</evidence>
<dbReference type="InterPro" id="IPR001789">
    <property type="entry name" value="Sig_transdc_resp-reg_receiver"/>
</dbReference>
<feature type="transmembrane region" description="Helical" evidence="12">
    <location>
        <begin position="811"/>
        <end position="831"/>
    </location>
</feature>
<dbReference type="InterPro" id="IPR036890">
    <property type="entry name" value="HATPase_C_sf"/>
</dbReference>
<dbReference type="EMBL" id="QRKB01000035">
    <property type="protein sequence ID" value="RHH79168.1"/>
    <property type="molecule type" value="Genomic_DNA"/>
</dbReference>
<evidence type="ECO:0000256" key="4">
    <source>
        <dbReference type="ARBA" id="ARBA00022679"/>
    </source>
</evidence>
<reference evidence="13 14" key="1">
    <citation type="submission" date="2018-08" db="EMBL/GenBank/DDBJ databases">
        <title>A genome reference for cultivated species of the human gut microbiota.</title>
        <authorList>
            <person name="Zou Y."/>
            <person name="Xue W."/>
            <person name="Luo G."/>
        </authorList>
    </citation>
    <scope>NUCLEOTIDE SEQUENCE [LARGE SCALE GENOMIC DNA]</scope>
    <source>
        <strain evidence="13 14">AM16-54</strain>
    </source>
</reference>
<keyword evidence="5" id="KW-0547">Nucleotide-binding</keyword>
<dbReference type="PROSITE" id="PS50109">
    <property type="entry name" value="HIS_KIN"/>
    <property type="match status" value="1"/>
</dbReference>
<dbReference type="Pfam" id="PF02518">
    <property type="entry name" value="HATPase_c"/>
    <property type="match status" value="1"/>
</dbReference>
<dbReference type="SMART" id="SM00387">
    <property type="entry name" value="HATPase_c"/>
    <property type="match status" value="1"/>
</dbReference>
<dbReference type="SUPFAM" id="SSF55874">
    <property type="entry name" value="ATPase domain of HSP90 chaperone/DNA topoisomerase II/histidine kinase"/>
    <property type="match status" value="1"/>
</dbReference>
<evidence type="ECO:0000256" key="2">
    <source>
        <dbReference type="ARBA" id="ARBA00012438"/>
    </source>
</evidence>
<dbReference type="Proteomes" id="UP000284548">
    <property type="component" value="Unassembled WGS sequence"/>
</dbReference>
<dbReference type="GO" id="GO:0003700">
    <property type="term" value="F:DNA-binding transcription factor activity"/>
    <property type="evidence" value="ECO:0007669"/>
    <property type="project" value="InterPro"/>
</dbReference>
<dbReference type="GO" id="GO:0000155">
    <property type="term" value="F:phosphorelay sensor kinase activity"/>
    <property type="evidence" value="ECO:0007669"/>
    <property type="project" value="InterPro"/>
</dbReference>
<evidence type="ECO:0000256" key="3">
    <source>
        <dbReference type="ARBA" id="ARBA00022553"/>
    </source>
</evidence>
<feature type="modified residue" description="4-aspartylphosphate" evidence="11">
    <location>
        <position position="1168"/>
    </location>
</feature>
<dbReference type="PROSITE" id="PS50110">
    <property type="entry name" value="RESPONSE_REGULATORY"/>
    <property type="match status" value="1"/>
</dbReference>
<keyword evidence="10" id="KW-0804">Transcription</keyword>
<dbReference type="InterPro" id="IPR013783">
    <property type="entry name" value="Ig-like_fold"/>
</dbReference>
<dbReference type="PANTHER" id="PTHR43547:SF2">
    <property type="entry name" value="HYBRID SIGNAL TRANSDUCTION HISTIDINE KINASE C"/>
    <property type="match status" value="1"/>
</dbReference>
<keyword evidence="12" id="KW-0472">Membrane</keyword>
<dbReference type="FunFam" id="3.30.565.10:FF:000037">
    <property type="entry name" value="Hybrid sensor histidine kinase/response regulator"/>
    <property type="match status" value="1"/>
</dbReference>
<organism evidence="13 14">
    <name type="scientific">Segatella copri</name>
    <dbReference type="NCBI Taxonomy" id="165179"/>
    <lineage>
        <taxon>Bacteria</taxon>
        <taxon>Pseudomonadati</taxon>
        <taxon>Bacteroidota</taxon>
        <taxon>Bacteroidia</taxon>
        <taxon>Bacteroidales</taxon>
        <taxon>Prevotellaceae</taxon>
        <taxon>Segatella</taxon>
    </lineage>
</organism>
<keyword evidence="8" id="KW-0902">Two-component regulatory system</keyword>
<comment type="catalytic activity">
    <reaction evidence="1">
        <text>ATP + protein L-histidine = ADP + protein N-phospho-L-histidine.</text>
        <dbReference type="EC" id="2.7.13.3"/>
    </reaction>
</comment>
<dbReference type="PRINTS" id="PR00344">
    <property type="entry name" value="BCTRLSENSOR"/>
</dbReference>
<dbReference type="Pfam" id="PF00072">
    <property type="entry name" value="Response_reg"/>
    <property type="match status" value="1"/>
</dbReference>
<dbReference type="Pfam" id="PF00512">
    <property type="entry name" value="HisKA"/>
    <property type="match status" value="1"/>
</dbReference>
<dbReference type="SMART" id="SM00448">
    <property type="entry name" value="REC"/>
    <property type="match status" value="1"/>
</dbReference>
<dbReference type="SMART" id="SM00388">
    <property type="entry name" value="HisKA"/>
    <property type="match status" value="1"/>
</dbReference>
<name>A0A3R6LBI0_9BACT</name>
<dbReference type="RefSeq" id="WP_118255408.1">
    <property type="nucleotide sequence ID" value="NZ_QRKB01000035.1"/>
</dbReference>
<dbReference type="Gene3D" id="1.10.10.60">
    <property type="entry name" value="Homeodomain-like"/>
    <property type="match status" value="1"/>
</dbReference>
<dbReference type="InterPro" id="IPR011006">
    <property type="entry name" value="CheY-like_superfamily"/>
</dbReference>
<dbReference type="SUPFAM" id="SSF47384">
    <property type="entry name" value="Homodimeric domain of signal transducing histidine kinase"/>
    <property type="match status" value="1"/>
</dbReference>
<evidence type="ECO:0000256" key="9">
    <source>
        <dbReference type="ARBA" id="ARBA00023015"/>
    </source>
</evidence>
<dbReference type="GO" id="GO:0005524">
    <property type="term" value="F:ATP binding"/>
    <property type="evidence" value="ECO:0007669"/>
    <property type="project" value="UniProtKB-KW"/>
</dbReference>
<gene>
    <name evidence="13" type="ORF">DW192_12315</name>
</gene>
<dbReference type="Gene3D" id="3.30.565.10">
    <property type="entry name" value="Histidine kinase-like ATPase, C-terminal domain"/>
    <property type="match status" value="1"/>
</dbReference>
<dbReference type="SUPFAM" id="SSF52172">
    <property type="entry name" value="CheY-like"/>
    <property type="match status" value="1"/>
</dbReference>
<dbReference type="InterPro" id="IPR036097">
    <property type="entry name" value="HisK_dim/P_sf"/>
</dbReference>
<evidence type="ECO:0000256" key="1">
    <source>
        <dbReference type="ARBA" id="ARBA00000085"/>
    </source>
</evidence>
<dbReference type="CDD" id="cd00082">
    <property type="entry name" value="HisKA"/>
    <property type="match status" value="1"/>
</dbReference>
<dbReference type="Pfam" id="PF07495">
    <property type="entry name" value="Y_Y_Y"/>
    <property type="match status" value="1"/>
</dbReference>
<keyword evidence="12" id="KW-0812">Transmembrane</keyword>
<comment type="caution">
    <text evidence="13">The sequence shown here is derived from an EMBL/GenBank/DDBJ whole genome shotgun (WGS) entry which is preliminary data.</text>
</comment>
<dbReference type="InterPro" id="IPR009057">
    <property type="entry name" value="Homeodomain-like_sf"/>
</dbReference>
<keyword evidence="9" id="KW-0805">Transcription regulation</keyword>
<evidence type="ECO:0000256" key="6">
    <source>
        <dbReference type="ARBA" id="ARBA00022777"/>
    </source>
</evidence>
<keyword evidence="7" id="KW-0067">ATP-binding</keyword>
<dbReference type="InterPro" id="IPR003594">
    <property type="entry name" value="HATPase_dom"/>
</dbReference>
<dbReference type="GO" id="GO:0043565">
    <property type="term" value="F:sequence-specific DNA binding"/>
    <property type="evidence" value="ECO:0007669"/>
    <property type="project" value="InterPro"/>
</dbReference>
<dbReference type="InterPro" id="IPR015943">
    <property type="entry name" value="WD40/YVTN_repeat-like_dom_sf"/>
</dbReference>
<dbReference type="EC" id="2.7.13.3" evidence="2"/>
<dbReference type="SUPFAM" id="SSF46689">
    <property type="entry name" value="Homeodomain-like"/>
    <property type="match status" value="1"/>
</dbReference>
<protein>
    <recommendedName>
        <fullName evidence="2">histidine kinase</fullName>
        <ecNumber evidence="2">2.7.13.3</ecNumber>
    </recommendedName>
</protein>
<evidence type="ECO:0000256" key="7">
    <source>
        <dbReference type="ARBA" id="ARBA00022840"/>
    </source>
</evidence>
<dbReference type="InterPro" id="IPR003661">
    <property type="entry name" value="HisK_dim/P_dom"/>
</dbReference>
<dbReference type="CDD" id="cd00075">
    <property type="entry name" value="HATPase"/>
    <property type="match status" value="1"/>
</dbReference>
<accession>A0A3R6LBI0</accession>
<dbReference type="InterPro" id="IPR004358">
    <property type="entry name" value="Sig_transdc_His_kin-like_C"/>
</dbReference>
<dbReference type="InterPro" id="IPR011110">
    <property type="entry name" value="Reg_prop"/>
</dbReference>
<evidence type="ECO:0000256" key="8">
    <source>
        <dbReference type="ARBA" id="ARBA00023012"/>
    </source>
</evidence>
<keyword evidence="3 11" id="KW-0597">Phosphoprotein</keyword>
<sequence>MKTTIIHILIGLICFVSQVKAQNFPFHYLPPITIAPTEEANCMFFDKEGMMWVGTNAGVKSYDGYHVKTYKTNAYQPGILPNNTIRSIAEDHQDNLWLGTRNGLVRMNKRTGKFKTFFLPDESQRIIYTLFVSKDGTLWIGTDGGLSYFNSKTETFYTYNNKNTWLIDVDGSKNRITNYSVKAIIEDRNGDLLIGTWSSGLMRLKRGSNVFRSYPKLNDINSAYSLFFDRNHRLWVGTWGYGVLCISNPDNLKNPQYHQYPYTTNNFDIFYKFVEDPTTHTLWACTREGICFLDENLPQASWQKYTQIGNSRLIYCNDICTDGGGNIWLCTQNDGVLQITTTPSLFRQWHLGNLQNAPTINYVNAILTTDGAWFWLGLNPYGVALYNRYTGATYYNSEIPGFGSLHDYTLTTSITSIAKRSNGEIWFAVNNYGIVVKPKEGNAFELNRSNTKYIQEDFVNAVFESKDKTMWIGSRNGMSIVYPDNTGYFLTMKEGKNDFSSCDIRNICQDRQGNIWVSTNNEGIIRISGNPKNIQSLKYKQYSFKNQLFAINDAQKCMEDKQGRLWAISNSGGLFLYNKEEDRFEYQNRKIHLPDDQTFSIEGDAFGNIWVALNKSLAYITWKSQDAEDLRNITYFTREDGLGEVHFSADASYQFGKEIFFGGRTGFFSFTPSPLMGMKHHKKNSKLIITDLLIDDVPFAMLDSVLKSDISKEMPHYTQEITIPAKVKKFDIEFALLTYGNASKNVYAYQLEGYDEDWQYCKPDVHKATFQNLSAGTYRLRLKATDSYGQWQELPYTITIKVLPPWYASRIAFMLYILMLIVGIFAAARWYKEQVKTRNSLQMGVILTNITHELLTPLTVISATIYKLKERAPQYEEDYLVIDSNINRTTRLLQQILEVRKSQAGQLHLLVSRRNLISFIEEACENIRPMAEHQKITLSLEKPKTEGMAWFDADKMDKIIYNLLSNAIKYNKVGGKIDVSLSLSKEQAIITIADNGIGMSKEKMKHLYTRFFDGDYRKQNMPGTGIGLSLTHDLVKLHHGDIQCESQEGEGTTFTITLSIRKSAYAPDEIDNSEKTNAVNREAIRQASQETKLEFQPASEDKPKLAPVRQSIFIRKNASKILVVEDNEELLALMLQVLSKNYHVFTAKNGKQAKNIIMKEKLDLVVSDVMMPIMDGIELTKQLKSDKSFWQLPIILLTAKSKEEDKTEAYAAGADAYITKPFKFEELEVRINALLANRKKMIEKIQAEVALQTSTESETQTALHLSNPDQAFITRATEVVMQHLADGDYNRDSFAKDMVMSESTLYNKVKATTGQTVIAFITSIRLKEAQHIIRSNPNILISEVATQVGFNTPKYFSKCFKKEFGIFPKEYAEKLKNVN</sequence>
<dbReference type="Gene3D" id="1.10.287.130">
    <property type="match status" value="1"/>
</dbReference>
<keyword evidence="6" id="KW-0418">Kinase</keyword>
<dbReference type="InterPro" id="IPR011123">
    <property type="entry name" value="Y_Y_Y"/>
</dbReference>
<evidence type="ECO:0000256" key="12">
    <source>
        <dbReference type="SAM" id="Phobius"/>
    </source>
</evidence>
<dbReference type="SUPFAM" id="SSF63829">
    <property type="entry name" value="Calcium-dependent phosphotriesterase"/>
    <property type="match status" value="3"/>
</dbReference>
<evidence type="ECO:0000313" key="14">
    <source>
        <dbReference type="Proteomes" id="UP000284548"/>
    </source>
</evidence>
<dbReference type="SMART" id="SM00342">
    <property type="entry name" value="HTH_ARAC"/>
    <property type="match status" value="1"/>
</dbReference>
<dbReference type="InterPro" id="IPR005467">
    <property type="entry name" value="His_kinase_dom"/>
</dbReference>
<evidence type="ECO:0000256" key="11">
    <source>
        <dbReference type="PROSITE-ProRule" id="PRU00169"/>
    </source>
</evidence>